<gene>
    <name evidence="1" type="primary">jg20173</name>
    <name evidence="1" type="ORF">PAEG_LOCUS20200</name>
</gene>
<reference evidence="1" key="1">
    <citation type="submission" date="2022-03" db="EMBL/GenBank/DDBJ databases">
        <authorList>
            <person name="Lindestad O."/>
        </authorList>
    </citation>
    <scope>NUCLEOTIDE SEQUENCE</scope>
</reference>
<accession>A0A8S4S1I0</accession>
<dbReference type="AlphaFoldDB" id="A0A8S4S1I0"/>
<protein>
    <submittedName>
        <fullName evidence="1">Jg20173 protein</fullName>
    </submittedName>
</protein>
<dbReference type="EMBL" id="CAKXAJ010025810">
    <property type="protein sequence ID" value="CAH2244229.1"/>
    <property type="molecule type" value="Genomic_DNA"/>
</dbReference>
<sequence>MFCRTAETVGGPVLRNEWVIVGVVWNSYYQPEGKAERKKKVSFQNAPHPSEEMEGRFRCLEDLKPEIVAKHAVTRLRKFTMVAK</sequence>
<evidence type="ECO:0000313" key="2">
    <source>
        <dbReference type="Proteomes" id="UP000838756"/>
    </source>
</evidence>
<name>A0A8S4S1I0_9NEOP</name>
<dbReference type="Proteomes" id="UP000838756">
    <property type="component" value="Unassembled WGS sequence"/>
</dbReference>
<keyword evidence="2" id="KW-1185">Reference proteome</keyword>
<organism evidence="1 2">
    <name type="scientific">Pararge aegeria aegeria</name>
    <dbReference type="NCBI Taxonomy" id="348720"/>
    <lineage>
        <taxon>Eukaryota</taxon>
        <taxon>Metazoa</taxon>
        <taxon>Ecdysozoa</taxon>
        <taxon>Arthropoda</taxon>
        <taxon>Hexapoda</taxon>
        <taxon>Insecta</taxon>
        <taxon>Pterygota</taxon>
        <taxon>Neoptera</taxon>
        <taxon>Endopterygota</taxon>
        <taxon>Lepidoptera</taxon>
        <taxon>Glossata</taxon>
        <taxon>Ditrysia</taxon>
        <taxon>Papilionoidea</taxon>
        <taxon>Nymphalidae</taxon>
        <taxon>Satyrinae</taxon>
        <taxon>Satyrini</taxon>
        <taxon>Parargina</taxon>
        <taxon>Pararge</taxon>
    </lineage>
</organism>
<evidence type="ECO:0000313" key="1">
    <source>
        <dbReference type="EMBL" id="CAH2244229.1"/>
    </source>
</evidence>
<proteinExistence type="predicted"/>
<comment type="caution">
    <text evidence="1">The sequence shown here is derived from an EMBL/GenBank/DDBJ whole genome shotgun (WGS) entry which is preliminary data.</text>
</comment>